<protein>
    <submittedName>
        <fullName evidence="2">Excisionase family DNA binding protein</fullName>
    </submittedName>
</protein>
<dbReference type="GO" id="GO:0003677">
    <property type="term" value="F:DNA binding"/>
    <property type="evidence" value="ECO:0007669"/>
    <property type="project" value="InterPro"/>
</dbReference>
<dbReference type="InterPro" id="IPR009061">
    <property type="entry name" value="DNA-bd_dom_put_sf"/>
</dbReference>
<dbReference type="EMBL" id="VFOQ01000001">
    <property type="protein sequence ID" value="TQL58739.1"/>
    <property type="molecule type" value="Genomic_DNA"/>
</dbReference>
<proteinExistence type="predicted"/>
<dbReference type="SUPFAM" id="SSF46955">
    <property type="entry name" value="Putative DNA-binding domain"/>
    <property type="match status" value="1"/>
</dbReference>
<gene>
    <name evidence="2" type="ORF">FB474_0075</name>
</gene>
<dbReference type="NCBIfam" id="TIGR01764">
    <property type="entry name" value="excise"/>
    <property type="match status" value="1"/>
</dbReference>
<evidence type="ECO:0000259" key="1">
    <source>
        <dbReference type="Pfam" id="PF12728"/>
    </source>
</evidence>
<dbReference type="Gene3D" id="1.10.1660.10">
    <property type="match status" value="1"/>
</dbReference>
<dbReference type="AlphaFoldDB" id="A0A542ZEM7"/>
<evidence type="ECO:0000313" key="2">
    <source>
        <dbReference type="EMBL" id="TQL58739.1"/>
    </source>
</evidence>
<dbReference type="RefSeq" id="WP_141786839.1">
    <property type="nucleotide sequence ID" value="NZ_BAAAKX010000006.1"/>
</dbReference>
<dbReference type="Proteomes" id="UP000319514">
    <property type="component" value="Unassembled WGS sequence"/>
</dbReference>
<feature type="domain" description="Helix-turn-helix" evidence="1">
    <location>
        <begin position="13"/>
        <end position="62"/>
    </location>
</feature>
<name>A0A542ZEM7_9MICO</name>
<dbReference type="Pfam" id="PF12728">
    <property type="entry name" value="HTH_17"/>
    <property type="match status" value="1"/>
</dbReference>
<evidence type="ECO:0000313" key="3">
    <source>
        <dbReference type="Proteomes" id="UP000319514"/>
    </source>
</evidence>
<keyword evidence="3" id="KW-1185">Reference proteome</keyword>
<organism evidence="2 3">
    <name type="scientific">Oryzihumus leptocrescens</name>
    <dbReference type="NCBI Taxonomy" id="297536"/>
    <lineage>
        <taxon>Bacteria</taxon>
        <taxon>Bacillati</taxon>
        <taxon>Actinomycetota</taxon>
        <taxon>Actinomycetes</taxon>
        <taxon>Micrococcales</taxon>
        <taxon>Intrasporangiaceae</taxon>
        <taxon>Oryzihumus</taxon>
    </lineage>
</organism>
<sequence>MRKPTTSTPVPRLLTATEVADILRLSISTVRALTIRGDIPCRRLAGRSIRYTDADLHAYIAASSDDGLAA</sequence>
<dbReference type="InterPro" id="IPR010093">
    <property type="entry name" value="SinI_DNA-bd"/>
</dbReference>
<comment type="caution">
    <text evidence="2">The sequence shown here is derived from an EMBL/GenBank/DDBJ whole genome shotgun (WGS) entry which is preliminary data.</text>
</comment>
<accession>A0A542ZEM7</accession>
<reference evidence="2 3" key="1">
    <citation type="submission" date="2019-06" db="EMBL/GenBank/DDBJ databases">
        <title>Sequencing the genomes of 1000 actinobacteria strains.</title>
        <authorList>
            <person name="Klenk H.-P."/>
        </authorList>
    </citation>
    <scope>NUCLEOTIDE SEQUENCE [LARGE SCALE GENOMIC DNA]</scope>
    <source>
        <strain evidence="2 3">DSM 18082</strain>
    </source>
</reference>
<dbReference type="InterPro" id="IPR041657">
    <property type="entry name" value="HTH_17"/>
</dbReference>
<dbReference type="OrthoDB" id="4330189at2"/>